<evidence type="ECO:0000313" key="6">
    <source>
        <dbReference type="EMBL" id="CAF4710458.1"/>
    </source>
</evidence>
<evidence type="ECO:0008006" key="8">
    <source>
        <dbReference type="Google" id="ProtNLM"/>
    </source>
</evidence>
<feature type="domain" description="GH18" evidence="5">
    <location>
        <begin position="1"/>
        <end position="321"/>
    </location>
</feature>
<reference evidence="6" key="1">
    <citation type="submission" date="2021-02" db="EMBL/GenBank/DDBJ databases">
        <authorList>
            <person name="Nowell W R."/>
        </authorList>
    </citation>
    <scope>NUCLEOTIDE SEQUENCE</scope>
</reference>
<dbReference type="PROSITE" id="PS50940">
    <property type="entry name" value="CHIT_BIND_II"/>
    <property type="match status" value="2"/>
</dbReference>
<gene>
    <name evidence="6" type="ORF">QYT958_LOCUS18331</name>
</gene>
<dbReference type="Pfam" id="PF00704">
    <property type="entry name" value="Glyco_hydro_18"/>
    <property type="match status" value="1"/>
</dbReference>
<feature type="domain" description="Chitin-binding type-2" evidence="4">
    <location>
        <begin position="525"/>
        <end position="589"/>
    </location>
</feature>
<dbReference type="PANTHER" id="PTHR11177:SF317">
    <property type="entry name" value="CHITINASE 12-RELATED"/>
    <property type="match status" value="1"/>
</dbReference>
<dbReference type="AlphaFoldDB" id="A0A821J2N9"/>
<evidence type="ECO:0000313" key="7">
    <source>
        <dbReference type="Proteomes" id="UP000663848"/>
    </source>
</evidence>
<dbReference type="InterPro" id="IPR050314">
    <property type="entry name" value="Glycosyl_Hydrlase_18"/>
</dbReference>
<evidence type="ECO:0000256" key="2">
    <source>
        <dbReference type="ARBA" id="ARBA00022669"/>
    </source>
</evidence>
<dbReference type="GO" id="GO:0005975">
    <property type="term" value="P:carbohydrate metabolic process"/>
    <property type="evidence" value="ECO:0007669"/>
    <property type="project" value="InterPro"/>
</dbReference>
<dbReference type="InterPro" id="IPR036508">
    <property type="entry name" value="Chitin-bd_dom_sf"/>
</dbReference>
<dbReference type="Gene3D" id="2.170.140.10">
    <property type="entry name" value="Chitin binding domain"/>
    <property type="match status" value="2"/>
</dbReference>
<dbReference type="Gene3D" id="3.20.20.80">
    <property type="entry name" value="Glycosidases"/>
    <property type="match status" value="2"/>
</dbReference>
<comment type="similarity">
    <text evidence="1">Belongs to the glycosyl hydrolase 18 family. Chitinase class II subfamily.</text>
</comment>
<dbReference type="SMART" id="SM00636">
    <property type="entry name" value="Glyco_18"/>
    <property type="match status" value="1"/>
</dbReference>
<accession>A0A821J2N9</accession>
<dbReference type="InterPro" id="IPR029070">
    <property type="entry name" value="Chitinase_insertion_sf"/>
</dbReference>
<dbReference type="InterPro" id="IPR001223">
    <property type="entry name" value="Glyco_hydro18_cat"/>
</dbReference>
<feature type="domain" description="Chitin-binding type-2" evidence="4">
    <location>
        <begin position="405"/>
        <end position="469"/>
    </location>
</feature>
<dbReference type="PANTHER" id="PTHR11177">
    <property type="entry name" value="CHITINASE"/>
    <property type="match status" value="1"/>
</dbReference>
<name>A0A821J2N9_9BILA</name>
<evidence type="ECO:0000259" key="5">
    <source>
        <dbReference type="PROSITE" id="PS51910"/>
    </source>
</evidence>
<dbReference type="SUPFAM" id="SSF51445">
    <property type="entry name" value="(Trans)glycosidases"/>
    <property type="match status" value="1"/>
</dbReference>
<dbReference type="InterPro" id="IPR002557">
    <property type="entry name" value="Chitin-bd_dom"/>
</dbReference>
<dbReference type="GO" id="GO:0008061">
    <property type="term" value="F:chitin binding"/>
    <property type="evidence" value="ECO:0007669"/>
    <property type="project" value="UniProtKB-KW"/>
</dbReference>
<dbReference type="EMBL" id="CAJOBR010002887">
    <property type="protein sequence ID" value="CAF4710458.1"/>
    <property type="molecule type" value="Genomic_DNA"/>
</dbReference>
<protein>
    <recommendedName>
        <fullName evidence="8">Chitinase</fullName>
    </recommendedName>
</protein>
<keyword evidence="3" id="KW-1015">Disulfide bond</keyword>
<dbReference type="GO" id="GO:0004568">
    <property type="term" value="F:chitinase activity"/>
    <property type="evidence" value="ECO:0007669"/>
    <property type="project" value="TreeGrafter"/>
</dbReference>
<keyword evidence="2" id="KW-0147">Chitin-binding</keyword>
<dbReference type="SUPFAM" id="SSF57625">
    <property type="entry name" value="Invertebrate chitin-binding proteins"/>
    <property type="match status" value="2"/>
</dbReference>
<dbReference type="GO" id="GO:0005576">
    <property type="term" value="C:extracellular region"/>
    <property type="evidence" value="ECO:0007669"/>
    <property type="project" value="InterPro"/>
</dbReference>
<dbReference type="PROSITE" id="PS51910">
    <property type="entry name" value="GH18_2"/>
    <property type="match status" value="1"/>
</dbReference>
<dbReference type="GO" id="GO:0006032">
    <property type="term" value="P:chitin catabolic process"/>
    <property type="evidence" value="ECO:0007669"/>
    <property type="project" value="TreeGrafter"/>
</dbReference>
<dbReference type="SMART" id="SM00494">
    <property type="entry name" value="ChtBD2"/>
    <property type="match status" value="2"/>
</dbReference>
<evidence type="ECO:0000256" key="3">
    <source>
        <dbReference type="ARBA" id="ARBA00023157"/>
    </source>
</evidence>
<organism evidence="6 7">
    <name type="scientific">Rotaria socialis</name>
    <dbReference type="NCBI Taxonomy" id="392032"/>
    <lineage>
        <taxon>Eukaryota</taxon>
        <taxon>Metazoa</taxon>
        <taxon>Spiralia</taxon>
        <taxon>Gnathifera</taxon>
        <taxon>Rotifera</taxon>
        <taxon>Eurotatoria</taxon>
        <taxon>Bdelloidea</taxon>
        <taxon>Philodinida</taxon>
        <taxon>Philodinidae</taxon>
        <taxon>Rotaria</taxon>
    </lineage>
</organism>
<dbReference type="FunFam" id="3.10.50.10:FF:000001">
    <property type="entry name" value="Chitinase 3-like 1"/>
    <property type="match status" value="1"/>
</dbReference>
<comment type="caution">
    <text evidence="6">The sequence shown here is derived from an EMBL/GenBank/DDBJ whole genome shotgun (WGS) entry which is preliminary data.</text>
</comment>
<dbReference type="InterPro" id="IPR017853">
    <property type="entry name" value="GH"/>
</dbReference>
<dbReference type="Proteomes" id="UP000663848">
    <property type="component" value="Unassembled WGS sequence"/>
</dbReference>
<proteinExistence type="inferred from homology"/>
<dbReference type="SUPFAM" id="SSF54556">
    <property type="entry name" value="Chitinase insertion domain"/>
    <property type="match status" value="1"/>
</dbReference>
<sequence length="598" mass="67243">MHRVCYITNWSRYRSGEAKFEIEFVDPFMCSHIIYAYATVDEQKPEIIPIQKDDLEHYRELSLLKRANPNLKISIRLGGKVSQYTRYLKHSKMAAQLVRSIIWYMATHGFDGVDIALEFIDGDNPEDKVALTTLIEELAKQKRLMLRSMITLTAAPFVENLLKVYDIEKIGHLVDYINLMTFDFYGPWDEKTGVFAPLYHQHYQVEAESLRNVVTNGPGYPGRYTKTRGFLSYYEVCEKGQSQAWQRIWLDSEKAWYMTNGDQWITYEDVDSAALKAQYAKAEQLGGVFIWSIDNDEFSGFFCNTEPFPITRQVFSTLNLPVPATMATSLAIQQRIPSIIAPVTVAPTVRFINVQAQNAPVSSAVPNNLQQLLSALSALSATSTYASIPEPSAPPPVAHQTYNAEYICARHHAGRNGIYRDRTNCSIFYFCEGTDLASLRYHIFFCPAGLEFSMDACTCDWPTGRACQTTSETFCVSHSVRITTTTTTTTTTKPTTAQSNIPQSALIALNGLGQLLGVSGGSTPMFDCAGRRSGLYRDMYDCTKFYFCTTNNQAADGGLLRYDFVCPTNYAFSMTTCRCELGQSHTCHTLTKTDCLLL</sequence>
<dbReference type="Pfam" id="PF01607">
    <property type="entry name" value="CBM_14"/>
    <property type="match status" value="1"/>
</dbReference>
<dbReference type="InterPro" id="IPR011583">
    <property type="entry name" value="Chitinase_II/V-like_cat"/>
</dbReference>
<evidence type="ECO:0000259" key="4">
    <source>
        <dbReference type="PROSITE" id="PS50940"/>
    </source>
</evidence>
<dbReference type="Gene3D" id="3.10.50.10">
    <property type="match status" value="1"/>
</dbReference>
<evidence type="ECO:0000256" key="1">
    <source>
        <dbReference type="ARBA" id="ARBA00009121"/>
    </source>
</evidence>